<dbReference type="GO" id="GO:0005886">
    <property type="term" value="C:plasma membrane"/>
    <property type="evidence" value="ECO:0007669"/>
    <property type="project" value="TreeGrafter"/>
</dbReference>
<dbReference type="AlphaFoldDB" id="A0A199V390"/>
<comment type="subcellular location">
    <subcellularLocation>
        <location evidence="1">Membrane</location>
        <topology evidence="1">Single-pass membrane protein</topology>
    </subcellularLocation>
</comment>
<dbReference type="Pfam" id="PF03168">
    <property type="entry name" value="LEA_2"/>
    <property type="match status" value="1"/>
</dbReference>
<keyword evidence="2 6" id="KW-0812">Transmembrane</keyword>
<feature type="compositionally biased region" description="Basic and acidic residues" evidence="5">
    <location>
        <begin position="1"/>
        <end position="38"/>
    </location>
</feature>
<dbReference type="PANTHER" id="PTHR31234:SF70">
    <property type="entry name" value="LATE EMBRYOGENESIS ABUNDANT PROTEIN LEA-2 SUBGROUP DOMAIN-CONTAINING PROTEIN"/>
    <property type="match status" value="1"/>
</dbReference>
<feature type="domain" description="Late embryogenesis abundant protein LEA-2 subgroup" evidence="7">
    <location>
        <begin position="154"/>
        <end position="256"/>
    </location>
</feature>
<name>A0A199V390_ANACO</name>
<evidence type="ECO:0000313" key="8">
    <source>
        <dbReference type="EMBL" id="OAY71552.1"/>
    </source>
</evidence>
<dbReference type="PANTHER" id="PTHR31234">
    <property type="entry name" value="LATE EMBRYOGENESIS ABUNDANT (LEA) HYDROXYPROLINE-RICH GLYCOPROTEIN FAMILY"/>
    <property type="match status" value="1"/>
</dbReference>
<evidence type="ECO:0000256" key="1">
    <source>
        <dbReference type="ARBA" id="ARBA00004167"/>
    </source>
</evidence>
<evidence type="ECO:0000256" key="5">
    <source>
        <dbReference type="SAM" id="MobiDB-lite"/>
    </source>
</evidence>
<evidence type="ECO:0000313" key="9">
    <source>
        <dbReference type="Proteomes" id="UP000092600"/>
    </source>
</evidence>
<evidence type="ECO:0000256" key="3">
    <source>
        <dbReference type="ARBA" id="ARBA00022989"/>
    </source>
</evidence>
<evidence type="ECO:0000256" key="2">
    <source>
        <dbReference type="ARBA" id="ARBA00022692"/>
    </source>
</evidence>
<evidence type="ECO:0000256" key="4">
    <source>
        <dbReference type="ARBA" id="ARBA00023136"/>
    </source>
</evidence>
<feature type="transmembrane region" description="Helical" evidence="6">
    <location>
        <begin position="94"/>
        <end position="118"/>
    </location>
</feature>
<keyword evidence="4 6" id="KW-0472">Membrane</keyword>
<comment type="caution">
    <text evidence="8">The sequence shown here is derived from an EMBL/GenBank/DDBJ whole genome shotgun (WGS) entry which is preliminary data.</text>
</comment>
<dbReference type="InterPro" id="IPR044839">
    <property type="entry name" value="NDR1-like"/>
</dbReference>
<protein>
    <submittedName>
        <fullName evidence="8">Protein YLS9</fullName>
    </submittedName>
</protein>
<dbReference type="STRING" id="4615.A0A199V390"/>
<gene>
    <name evidence="8" type="ORF">ACMD2_26275</name>
</gene>
<proteinExistence type="predicted"/>
<keyword evidence="3 6" id="KW-1133">Transmembrane helix</keyword>
<reference evidence="8 9" key="1">
    <citation type="journal article" date="2016" name="DNA Res.">
        <title>The draft genome of MD-2 pineapple using hybrid error correction of long reads.</title>
        <authorList>
            <person name="Redwan R.M."/>
            <person name="Saidin A."/>
            <person name="Kumar S.V."/>
        </authorList>
    </citation>
    <scope>NUCLEOTIDE SEQUENCE [LARGE SCALE GENOMIC DNA]</scope>
    <source>
        <strain evidence="9">cv. MD2</strain>
        <tissue evidence="8">Leaf</tissue>
    </source>
</reference>
<evidence type="ECO:0000256" key="6">
    <source>
        <dbReference type="SAM" id="Phobius"/>
    </source>
</evidence>
<dbReference type="GO" id="GO:0098542">
    <property type="term" value="P:defense response to other organism"/>
    <property type="evidence" value="ECO:0007669"/>
    <property type="project" value="InterPro"/>
</dbReference>
<sequence>MADRVHPDDHLNSFPEKPKPEPEREPEPETETETDRAEYLPSFAEKPKPPPGTYLIQIPKDQVFRVPPPETLKLAAYTAAPPPRRRRRRRRCCCLLLAAAAALALALAAAAAALYFALRPKLPSFSLASLAINGLAPSSSSSSSPISPDLAAAIRARNPNSKIGLRYLPGGSVAASYGAVALANGAWPAFFQGRDNVTEFVTPLAGSGIRLSPSTRASMVTAQRNGAVPLTVDARLPVRAKVGAVTTWTWTVKVRCDVTVDELTANATIISQACHVKLRL</sequence>
<evidence type="ECO:0000259" key="7">
    <source>
        <dbReference type="Pfam" id="PF03168"/>
    </source>
</evidence>
<dbReference type="InterPro" id="IPR004864">
    <property type="entry name" value="LEA_2"/>
</dbReference>
<organism evidence="8 9">
    <name type="scientific">Ananas comosus</name>
    <name type="common">Pineapple</name>
    <name type="synonym">Ananas ananas</name>
    <dbReference type="NCBI Taxonomy" id="4615"/>
    <lineage>
        <taxon>Eukaryota</taxon>
        <taxon>Viridiplantae</taxon>
        <taxon>Streptophyta</taxon>
        <taxon>Embryophyta</taxon>
        <taxon>Tracheophyta</taxon>
        <taxon>Spermatophyta</taxon>
        <taxon>Magnoliopsida</taxon>
        <taxon>Liliopsida</taxon>
        <taxon>Poales</taxon>
        <taxon>Bromeliaceae</taxon>
        <taxon>Bromelioideae</taxon>
        <taxon>Ananas</taxon>
    </lineage>
</organism>
<dbReference type="EMBL" id="LSRQ01003437">
    <property type="protein sequence ID" value="OAY71552.1"/>
    <property type="molecule type" value="Genomic_DNA"/>
</dbReference>
<accession>A0A199V390</accession>
<feature type="region of interest" description="Disordered" evidence="5">
    <location>
        <begin position="1"/>
        <end position="53"/>
    </location>
</feature>
<dbReference type="Proteomes" id="UP000092600">
    <property type="component" value="Unassembled WGS sequence"/>
</dbReference>